<dbReference type="STRING" id="1301915.JH146_0070"/>
<dbReference type="Proteomes" id="UP000028781">
    <property type="component" value="Chromosome"/>
</dbReference>
<organism evidence="2 3">
    <name type="scientific">Methanocaldococcus bathoardescens</name>
    <dbReference type="NCBI Taxonomy" id="1301915"/>
    <lineage>
        <taxon>Archaea</taxon>
        <taxon>Methanobacteriati</taxon>
        <taxon>Methanobacteriota</taxon>
        <taxon>Methanomada group</taxon>
        <taxon>Methanococci</taxon>
        <taxon>Methanococcales</taxon>
        <taxon>Methanocaldococcaceae</taxon>
        <taxon>Methanocaldococcus</taxon>
    </lineage>
</organism>
<dbReference type="AlphaFoldDB" id="A0A076L9N7"/>
<gene>
    <name evidence="2" type="ORF">JH146_0070</name>
</gene>
<dbReference type="HOGENOM" id="CLU_907931_0_0_2"/>
<dbReference type="RefSeq" id="WP_048201137.1">
    <property type="nucleotide sequence ID" value="NZ_CP009149.1"/>
</dbReference>
<dbReference type="EMBL" id="CP009149">
    <property type="protein sequence ID" value="AIJ04921.1"/>
    <property type="molecule type" value="Genomic_DNA"/>
</dbReference>
<dbReference type="OrthoDB" id="86112at2157"/>
<evidence type="ECO:0000313" key="3">
    <source>
        <dbReference type="Proteomes" id="UP000028781"/>
    </source>
</evidence>
<accession>A0A076L9N7</accession>
<evidence type="ECO:0000313" key="2">
    <source>
        <dbReference type="EMBL" id="AIJ04921.1"/>
    </source>
</evidence>
<proteinExistence type="predicted"/>
<evidence type="ECO:0000259" key="1">
    <source>
        <dbReference type="Pfam" id="PF01368"/>
    </source>
</evidence>
<name>A0A076L9N7_9EURY</name>
<sequence>MLIIHHWDTDGIISSALTVKALNLEDFINITPPIGEFRFDDRIKKYIEKSEKIYVLDLNLPQEVEDIKKETIFIDHHIQKKIKNPYVKQINPILEGYSEKDYPSASFVVSEYFSYWDYLSAIGAVGDIGERAFDIPKVLKLLEMENLGKEEALRLVQLIDSNYIVMERYDVENAVKVVLNLEPGELLEYEKWNKNLEKINEAIENAISNIKVRDRIAFIEFKSKFNIISKVARKLVWEMGYDGAIVLNRDFHGKAQVYFRISSNLVDKIKMNELIQTLKNRNFNAGGKKEVLGCILEKDNVNEVLNVINEYLR</sequence>
<feature type="domain" description="DDH" evidence="1">
    <location>
        <begin position="2"/>
        <end position="114"/>
    </location>
</feature>
<dbReference type="InterPro" id="IPR038763">
    <property type="entry name" value="DHH_sf"/>
</dbReference>
<dbReference type="GeneID" id="24890661"/>
<dbReference type="KEGG" id="mjh:JH146_0070"/>
<dbReference type="Pfam" id="PF01368">
    <property type="entry name" value="DHH"/>
    <property type="match status" value="1"/>
</dbReference>
<protein>
    <submittedName>
        <fullName evidence="2">Phosphoesterase RecJ domain protein</fullName>
    </submittedName>
</protein>
<dbReference type="SUPFAM" id="SSF64182">
    <property type="entry name" value="DHH phosphoesterases"/>
    <property type="match status" value="1"/>
</dbReference>
<dbReference type="InterPro" id="IPR001667">
    <property type="entry name" value="DDH_dom"/>
</dbReference>
<keyword evidence="3" id="KW-1185">Reference proteome</keyword>
<reference evidence="2 3" key="1">
    <citation type="journal article" date="2015" name="Int. J. Syst. Evol. Microbiol.">
        <title>M ethanocaldococcus bathoardescens sp. nov., a hyperthermophilic methanogen isolated from a volcanically active deep-sea hydrothermal vent.</title>
        <authorList>
            <person name="Stewart L.C."/>
            <person name="Jung J.H."/>
            <person name="Kim Y.T."/>
            <person name="Kwon S.W."/>
            <person name="Park C.S."/>
            <person name="Holden J.F."/>
        </authorList>
    </citation>
    <scope>NUCLEOTIDE SEQUENCE [LARGE SCALE GENOMIC DNA]</scope>
    <source>
        <strain evidence="2 3">JH146</strain>
    </source>
</reference>